<dbReference type="SUPFAM" id="SSF56024">
    <property type="entry name" value="Phospholipase D/nuclease"/>
    <property type="match status" value="2"/>
</dbReference>
<comment type="caution">
    <text evidence="2">The sequence shown here is derived from an EMBL/GenBank/DDBJ whole genome shotgun (WGS) entry which is preliminary data.</text>
</comment>
<dbReference type="CDD" id="cd00138">
    <property type="entry name" value="PLDc_SF"/>
    <property type="match status" value="1"/>
</dbReference>
<dbReference type="PANTHER" id="PTHR21248:SF11">
    <property type="entry name" value="PLD PHOSPHODIESTERASE DOMAIN-CONTAINING PROTEIN"/>
    <property type="match status" value="1"/>
</dbReference>
<proteinExistence type="predicted"/>
<evidence type="ECO:0000313" key="3">
    <source>
        <dbReference type="Proteomes" id="UP001345013"/>
    </source>
</evidence>
<dbReference type="EMBL" id="JAVRRG010000154">
    <property type="protein sequence ID" value="KAK5080200.1"/>
    <property type="molecule type" value="Genomic_DNA"/>
</dbReference>
<sequence>MTETTGGEMTCFWAPSATLKELISTLKQLSSDKLAANSTEKIKVYICFSSRSALQKLFHTSSPDGYVYPPDTWTEKLGLPPPTEFPGLELVVKSLFFRPFSVLHSKYLIIDRQKVFLPSCNVSWEEWYECAIGIEGPIVQHVFDFWREVWKPAELIDLSFEKPEDPKSTLDGPIDQHIDQLSGQALRTTLLPHPHDSSLRQALWLLPKQVQATPAATPLNKTLLHLITNAKTEVIILTPNLTSQQAFTAVCLALINGVGVRMITNRRMMVPEQLATAGTLTEQVIDRLIKEYRRGFSGRKLRKQLAELKASAMLPDVKVAENEQLGSLRISYFRQPSSATSAQARAGTAETGLGIASHAAKSHIKLTIVDRKAIVLGSGNMDRASWRTSQELGVLIEDQDEGGRSTGAVARLWRDVERGLEGCLESYFDS</sequence>
<feature type="domain" description="PLD phosphodiesterase" evidence="1">
    <location>
        <begin position="99"/>
        <end position="126"/>
    </location>
</feature>
<keyword evidence="3" id="KW-1185">Reference proteome</keyword>
<dbReference type="Pfam" id="PF13091">
    <property type="entry name" value="PLDc_2"/>
    <property type="match status" value="1"/>
</dbReference>
<dbReference type="InterPro" id="IPR001736">
    <property type="entry name" value="PLipase_D/transphosphatidylase"/>
</dbReference>
<gene>
    <name evidence="2" type="ORF">LTR24_008609</name>
</gene>
<feature type="domain" description="PLD phosphodiesterase" evidence="1">
    <location>
        <begin position="358"/>
        <end position="385"/>
    </location>
</feature>
<dbReference type="PANTHER" id="PTHR21248">
    <property type="entry name" value="CARDIOLIPIN SYNTHASE"/>
    <property type="match status" value="1"/>
</dbReference>
<accession>A0ABR0K0X0</accession>
<protein>
    <recommendedName>
        <fullName evidence="1">PLD phosphodiesterase domain-containing protein</fullName>
    </recommendedName>
</protein>
<dbReference type="Proteomes" id="UP001345013">
    <property type="component" value="Unassembled WGS sequence"/>
</dbReference>
<name>A0ABR0K0X0_9EURO</name>
<evidence type="ECO:0000313" key="2">
    <source>
        <dbReference type="EMBL" id="KAK5080200.1"/>
    </source>
</evidence>
<reference evidence="2 3" key="1">
    <citation type="submission" date="2023-08" db="EMBL/GenBank/DDBJ databases">
        <title>Black Yeasts Isolated from many extreme environments.</title>
        <authorList>
            <person name="Coleine C."/>
            <person name="Stajich J.E."/>
            <person name="Selbmann L."/>
        </authorList>
    </citation>
    <scope>NUCLEOTIDE SEQUENCE [LARGE SCALE GENOMIC DNA]</scope>
    <source>
        <strain evidence="2 3">CCFEE 5885</strain>
    </source>
</reference>
<evidence type="ECO:0000259" key="1">
    <source>
        <dbReference type="PROSITE" id="PS50035"/>
    </source>
</evidence>
<organism evidence="2 3">
    <name type="scientific">Lithohypha guttulata</name>
    <dbReference type="NCBI Taxonomy" id="1690604"/>
    <lineage>
        <taxon>Eukaryota</taxon>
        <taxon>Fungi</taxon>
        <taxon>Dikarya</taxon>
        <taxon>Ascomycota</taxon>
        <taxon>Pezizomycotina</taxon>
        <taxon>Eurotiomycetes</taxon>
        <taxon>Chaetothyriomycetidae</taxon>
        <taxon>Chaetothyriales</taxon>
        <taxon>Trichomeriaceae</taxon>
        <taxon>Lithohypha</taxon>
    </lineage>
</organism>
<dbReference type="Gene3D" id="3.30.870.10">
    <property type="entry name" value="Endonuclease Chain A"/>
    <property type="match status" value="2"/>
</dbReference>
<dbReference type="InterPro" id="IPR025202">
    <property type="entry name" value="PLD-like_dom"/>
</dbReference>
<dbReference type="PROSITE" id="PS50035">
    <property type="entry name" value="PLD"/>
    <property type="match status" value="2"/>
</dbReference>